<protein>
    <submittedName>
        <fullName evidence="4">COL8A</fullName>
    </submittedName>
</protein>
<sequence>MLSFKSLTIPKIQLYLRDRGIVANGYKQKDLASLAEAVEKLNIPYDPNFLADDVDSTIQDRLRRAGCSFSDPFTIGGCLISAEQQNNNEVYQKLQEDLESMKFENEARFVKTDTKISNMEERILQQDEIIRKQQELIKRLQRNQELQKHTRQVSVQQKVAFNYRTSGDQSSLGSDQTIKFDRRMTDVSNSYSSSTGIFTAPVGGYYAFVLDTRTLPGRICWIDAVKNGAPIATNYMEAPSGQEDSETSFAVVRLDTGDQVWVRNKVYHGHSCGLDDLANFSGFLLYQDL</sequence>
<dbReference type="PRINTS" id="PR00007">
    <property type="entry name" value="COMPLEMNTC1Q"/>
</dbReference>
<evidence type="ECO:0000256" key="2">
    <source>
        <dbReference type="ARBA" id="ARBA00022525"/>
    </source>
</evidence>
<dbReference type="InterPro" id="IPR001073">
    <property type="entry name" value="C1q_dom"/>
</dbReference>
<dbReference type="OrthoDB" id="6145117at2759"/>
<evidence type="ECO:0000313" key="5">
    <source>
        <dbReference type="Proteomes" id="UP000683360"/>
    </source>
</evidence>
<dbReference type="SMART" id="SM00110">
    <property type="entry name" value="C1Q"/>
    <property type="match status" value="1"/>
</dbReference>
<reference evidence="4" key="1">
    <citation type="submission" date="2021-03" db="EMBL/GenBank/DDBJ databases">
        <authorList>
            <person name="Bekaert M."/>
        </authorList>
    </citation>
    <scope>NUCLEOTIDE SEQUENCE</scope>
</reference>
<keyword evidence="2" id="KW-0964">Secreted</keyword>
<comment type="caution">
    <text evidence="4">The sequence shown here is derived from an EMBL/GenBank/DDBJ whole genome shotgun (WGS) entry which is preliminary data.</text>
</comment>
<dbReference type="Proteomes" id="UP000683360">
    <property type="component" value="Unassembled WGS sequence"/>
</dbReference>
<evidence type="ECO:0000313" key="4">
    <source>
        <dbReference type="EMBL" id="CAG2218199.1"/>
    </source>
</evidence>
<proteinExistence type="predicted"/>
<gene>
    <name evidence="4" type="ORF">MEDL_31839</name>
</gene>
<evidence type="ECO:0000259" key="3">
    <source>
        <dbReference type="PROSITE" id="PS50871"/>
    </source>
</evidence>
<keyword evidence="5" id="KW-1185">Reference proteome</keyword>
<dbReference type="GO" id="GO:0005581">
    <property type="term" value="C:collagen trimer"/>
    <property type="evidence" value="ECO:0007669"/>
    <property type="project" value="UniProtKB-KW"/>
</dbReference>
<dbReference type="SUPFAM" id="SSF49842">
    <property type="entry name" value="TNF-like"/>
    <property type="match status" value="1"/>
</dbReference>
<comment type="subcellular location">
    <subcellularLocation>
        <location evidence="1">Secreted</location>
    </subcellularLocation>
</comment>
<dbReference type="InterPro" id="IPR008983">
    <property type="entry name" value="Tumour_necrosis_fac-like_dom"/>
</dbReference>
<name>A0A8S3S912_MYTED</name>
<dbReference type="PANTHER" id="PTHR15427:SF33">
    <property type="entry name" value="COLLAGEN IV NC1 DOMAIN-CONTAINING PROTEIN"/>
    <property type="match status" value="1"/>
</dbReference>
<evidence type="ECO:0000256" key="1">
    <source>
        <dbReference type="ARBA" id="ARBA00004613"/>
    </source>
</evidence>
<dbReference type="EMBL" id="CAJPWZ010001591">
    <property type="protein sequence ID" value="CAG2218199.1"/>
    <property type="molecule type" value="Genomic_DNA"/>
</dbReference>
<dbReference type="PROSITE" id="PS50871">
    <property type="entry name" value="C1Q"/>
    <property type="match status" value="1"/>
</dbReference>
<dbReference type="PANTHER" id="PTHR15427">
    <property type="entry name" value="EMILIN ELASTIN MICROFIBRIL INTERFACE-LOCATED PROTEIN ELASTIN MICROFIBRIL INTERFACER"/>
    <property type="match status" value="1"/>
</dbReference>
<dbReference type="AlphaFoldDB" id="A0A8S3S912"/>
<organism evidence="4 5">
    <name type="scientific">Mytilus edulis</name>
    <name type="common">Blue mussel</name>
    <dbReference type="NCBI Taxonomy" id="6550"/>
    <lineage>
        <taxon>Eukaryota</taxon>
        <taxon>Metazoa</taxon>
        <taxon>Spiralia</taxon>
        <taxon>Lophotrochozoa</taxon>
        <taxon>Mollusca</taxon>
        <taxon>Bivalvia</taxon>
        <taxon>Autobranchia</taxon>
        <taxon>Pteriomorphia</taxon>
        <taxon>Mytilida</taxon>
        <taxon>Mytiloidea</taxon>
        <taxon>Mytilidae</taxon>
        <taxon>Mytilinae</taxon>
        <taxon>Mytilus</taxon>
    </lineage>
</organism>
<dbReference type="InterPro" id="IPR050392">
    <property type="entry name" value="Collagen/C1q_domain"/>
</dbReference>
<dbReference type="Pfam" id="PF00386">
    <property type="entry name" value="C1q"/>
    <property type="match status" value="1"/>
</dbReference>
<dbReference type="Gene3D" id="2.60.120.40">
    <property type="match status" value="1"/>
</dbReference>
<feature type="domain" description="C1q" evidence="3">
    <location>
        <begin position="154"/>
        <end position="289"/>
    </location>
</feature>
<accession>A0A8S3S912</accession>